<keyword evidence="1" id="KW-0902">Two-component regulatory system</keyword>
<keyword evidence="2" id="KW-0597">Phosphoprotein</keyword>
<feature type="modified residue" description="Phosphohistidine" evidence="2">
    <location>
        <position position="47"/>
    </location>
</feature>
<dbReference type="PROSITE" id="PS50894">
    <property type="entry name" value="HPT"/>
    <property type="match status" value="1"/>
</dbReference>
<comment type="caution">
    <text evidence="4">The sequence shown here is derived from an EMBL/GenBank/DDBJ whole genome shotgun (WGS) entry which is preliminary data.</text>
</comment>
<dbReference type="InterPro" id="IPR008207">
    <property type="entry name" value="Sig_transdc_His_kin_Hpt_dom"/>
</dbReference>
<dbReference type="AlphaFoldDB" id="A0A7V7PMJ7"/>
<dbReference type="InterPro" id="IPR036641">
    <property type="entry name" value="HPT_dom_sf"/>
</dbReference>
<dbReference type="GO" id="GO:0004672">
    <property type="term" value="F:protein kinase activity"/>
    <property type="evidence" value="ECO:0007669"/>
    <property type="project" value="UniProtKB-ARBA"/>
</dbReference>
<name>A0A7V7PMJ7_9HYPH</name>
<dbReference type="CDD" id="cd00088">
    <property type="entry name" value="HPT"/>
    <property type="match status" value="1"/>
</dbReference>
<reference evidence="4 5" key="1">
    <citation type="submission" date="2019-09" db="EMBL/GenBank/DDBJ databases">
        <title>YIM 132180 draft genome.</title>
        <authorList>
            <person name="Zhang K."/>
        </authorList>
    </citation>
    <scope>NUCLEOTIDE SEQUENCE [LARGE SCALE GENOMIC DNA]</scope>
    <source>
        <strain evidence="4 5">YIM 132180</strain>
    </source>
</reference>
<accession>A0A7V7PMJ7</accession>
<dbReference type="SMART" id="SM00073">
    <property type="entry name" value="HPT"/>
    <property type="match status" value="1"/>
</dbReference>
<dbReference type="Gene3D" id="1.20.120.160">
    <property type="entry name" value="HPT domain"/>
    <property type="match status" value="1"/>
</dbReference>
<dbReference type="PANTHER" id="PTHR43395">
    <property type="entry name" value="SENSOR HISTIDINE KINASE CHEA"/>
    <property type="match status" value="1"/>
</dbReference>
<dbReference type="EMBL" id="VZDO01000013">
    <property type="protein sequence ID" value="KAB0678438.1"/>
    <property type="molecule type" value="Genomic_DNA"/>
</dbReference>
<dbReference type="PANTHER" id="PTHR43395:SF10">
    <property type="entry name" value="CHEMOTAXIS PROTEIN CHEA"/>
    <property type="match status" value="1"/>
</dbReference>
<keyword evidence="5" id="KW-1185">Reference proteome</keyword>
<protein>
    <recommendedName>
        <fullName evidence="3">HPt domain-containing protein</fullName>
    </recommendedName>
</protein>
<gene>
    <name evidence="4" type="ORF">F6X38_15480</name>
</gene>
<dbReference type="SUPFAM" id="SSF47226">
    <property type="entry name" value="Histidine-containing phosphotransfer domain, HPT domain"/>
    <property type="match status" value="1"/>
</dbReference>
<dbReference type="InterPro" id="IPR051315">
    <property type="entry name" value="Bact_Chemotaxis_CheA"/>
</dbReference>
<dbReference type="Pfam" id="PF01627">
    <property type="entry name" value="Hpt"/>
    <property type="match status" value="1"/>
</dbReference>
<proteinExistence type="predicted"/>
<evidence type="ECO:0000256" key="1">
    <source>
        <dbReference type="ARBA" id="ARBA00023012"/>
    </source>
</evidence>
<evidence type="ECO:0000259" key="3">
    <source>
        <dbReference type="PROSITE" id="PS50894"/>
    </source>
</evidence>
<dbReference type="GO" id="GO:0000160">
    <property type="term" value="P:phosphorelay signal transduction system"/>
    <property type="evidence" value="ECO:0007669"/>
    <property type="project" value="UniProtKB-KW"/>
</dbReference>
<dbReference type="Proteomes" id="UP000432089">
    <property type="component" value="Unassembled WGS sequence"/>
</dbReference>
<feature type="domain" description="HPt" evidence="3">
    <location>
        <begin position="1"/>
        <end position="104"/>
    </location>
</feature>
<evidence type="ECO:0000313" key="5">
    <source>
        <dbReference type="Proteomes" id="UP000432089"/>
    </source>
</evidence>
<dbReference type="RefSeq" id="WP_150971158.1">
    <property type="nucleotide sequence ID" value="NZ_VZDO01000013.1"/>
</dbReference>
<sequence length="305" mass="32722">MDAMAEIRQTFFEECADGLAELEQGLLHIENGATDYETVNTAFRAVHSIKGGAASFSLTALSTYAHMFEAVLDEMRAGRLATSPEVVALARRASALLADLVAEARDGAAGHDERRRAMMEELQPLAGAKGAAIAAAAAAGAEPDDGMEGLEFIPVSIDLSEMFGGAFESRFRVVFRPQPELYRNANEAARLIRDCLALGHGTVTCDTGGLPSFETLDPEGAYLTWTIDLTAVADEGAVREVFEFVDWDCELGVERIVEEMAEEEADEGMPDASIDATFAELLSRIQSETPSTFVADEEEGAAQEA</sequence>
<evidence type="ECO:0000313" key="4">
    <source>
        <dbReference type="EMBL" id="KAB0678438.1"/>
    </source>
</evidence>
<evidence type="ECO:0000256" key="2">
    <source>
        <dbReference type="PROSITE-ProRule" id="PRU00110"/>
    </source>
</evidence>
<organism evidence="4 5">
    <name type="scientific">Plantimonas leprariae</name>
    <dbReference type="NCBI Taxonomy" id="2615207"/>
    <lineage>
        <taxon>Bacteria</taxon>
        <taxon>Pseudomonadati</taxon>
        <taxon>Pseudomonadota</taxon>
        <taxon>Alphaproteobacteria</taxon>
        <taxon>Hyphomicrobiales</taxon>
        <taxon>Aurantimonadaceae</taxon>
        <taxon>Plantimonas</taxon>
    </lineage>
</organism>